<evidence type="ECO:0000313" key="2">
    <source>
        <dbReference type="Proteomes" id="UP000320580"/>
    </source>
</evidence>
<dbReference type="EMBL" id="CP042266">
    <property type="protein sequence ID" value="QDY77466.1"/>
    <property type="molecule type" value="Genomic_DNA"/>
</dbReference>
<accession>A0A5B8J859</accession>
<dbReference type="AlphaFoldDB" id="A0A5B8J859"/>
<evidence type="ECO:0000313" key="1">
    <source>
        <dbReference type="EMBL" id="QDY77466.1"/>
    </source>
</evidence>
<dbReference type="RefSeq" id="WP_146480804.1">
    <property type="nucleotide sequence ID" value="NZ_CP042266.1"/>
</dbReference>
<dbReference type="OrthoDB" id="4222085at2"/>
<protein>
    <submittedName>
        <fullName evidence="1">Uncharacterized protein</fullName>
    </submittedName>
</protein>
<gene>
    <name evidence="1" type="ORF">FQU76_14075</name>
</gene>
<proteinExistence type="predicted"/>
<sequence length="125" mass="14284">MFGVVFGYATHHLDNRRLGDIGVVGPLTPGIGWRRLWQMAEAMNTDESPRDKLGRWILVQATRAFVCGSGRIAHFEDQDWQLEQNGYRVRFTDAYCNRYGLWTGDLTVTGMAAEQMAMRPAVYRI</sequence>
<keyword evidence="2" id="KW-1185">Reference proteome</keyword>
<name>A0A5B8J859_9ACTN</name>
<dbReference type="KEGG" id="sqz:FQU76_14075"/>
<reference evidence="1 2" key="1">
    <citation type="submission" date="2019-07" db="EMBL/GenBank/DDBJ databases">
        <authorList>
            <person name="Zhu P."/>
        </authorList>
    </citation>
    <scope>NUCLEOTIDE SEQUENCE [LARGE SCALE GENOMIC DNA]</scope>
    <source>
        <strain evidence="1 2">SSL-25</strain>
    </source>
</reference>
<organism evidence="1 2">
    <name type="scientific">Streptomyces qinzhouensis</name>
    <dbReference type="NCBI Taxonomy" id="2599401"/>
    <lineage>
        <taxon>Bacteria</taxon>
        <taxon>Bacillati</taxon>
        <taxon>Actinomycetota</taxon>
        <taxon>Actinomycetes</taxon>
        <taxon>Kitasatosporales</taxon>
        <taxon>Streptomycetaceae</taxon>
        <taxon>Streptomyces</taxon>
    </lineage>
</organism>
<dbReference type="Proteomes" id="UP000320580">
    <property type="component" value="Chromosome"/>
</dbReference>